<dbReference type="RefSeq" id="WP_117581066.1">
    <property type="nucleotide sequence ID" value="NZ_JAHOLN010000007.1"/>
</dbReference>
<name>A0A3E3EDU2_9FIRM</name>
<dbReference type="Proteomes" id="UP000261032">
    <property type="component" value="Unassembled WGS sequence"/>
</dbReference>
<reference evidence="1 2" key="1">
    <citation type="submission" date="2018-08" db="EMBL/GenBank/DDBJ databases">
        <title>A genome reference for cultivated species of the human gut microbiota.</title>
        <authorList>
            <person name="Zou Y."/>
            <person name="Xue W."/>
            <person name="Luo G."/>
        </authorList>
    </citation>
    <scope>NUCLEOTIDE SEQUENCE [LARGE SCALE GENOMIC DNA]</scope>
    <source>
        <strain evidence="1 2">OM06-4</strain>
    </source>
</reference>
<protein>
    <recommendedName>
        <fullName evidence="3">Serine/threonine protein phosphatase</fullName>
    </recommendedName>
</protein>
<evidence type="ECO:0000313" key="1">
    <source>
        <dbReference type="EMBL" id="RGD86073.1"/>
    </source>
</evidence>
<dbReference type="EMBL" id="QUSL01000008">
    <property type="protein sequence ID" value="RGD86073.1"/>
    <property type="molecule type" value="Genomic_DNA"/>
</dbReference>
<accession>A0A3E3EDU2</accession>
<sequence>MGVKGYNWWETELPNNQEVLLNLKAHNFKIDYILTHTCPKSTVYYMNLPPIRGELDLTEFLQLIENQVSHKHWYFGHFHCEKK</sequence>
<organism evidence="1 2">
    <name type="scientific">Thomasclavelia ramosa</name>
    <dbReference type="NCBI Taxonomy" id="1547"/>
    <lineage>
        <taxon>Bacteria</taxon>
        <taxon>Bacillati</taxon>
        <taxon>Bacillota</taxon>
        <taxon>Erysipelotrichia</taxon>
        <taxon>Erysipelotrichales</taxon>
        <taxon>Coprobacillaceae</taxon>
        <taxon>Thomasclavelia</taxon>
    </lineage>
</organism>
<dbReference type="AlphaFoldDB" id="A0A3E3EDU2"/>
<gene>
    <name evidence="1" type="ORF">DXB93_06660</name>
</gene>
<proteinExistence type="predicted"/>
<comment type="caution">
    <text evidence="1">The sequence shown here is derived from an EMBL/GenBank/DDBJ whole genome shotgun (WGS) entry which is preliminary data.</text>
</comment>
<evidence type="ECO:0008006" key="3">
    <source>
        <dbReference type="Google" id="ProtNLM"/>
    </source>
</evidence>
<evidence type="ECO:0000313" key="2">
    <source>
        <dbReference type="Proteomes" id="UP000261032"/>
    </source>
</evidence>